<dbReference type="RefSeq" id="WP_099576678.1">
    <property type="nucleotide sequence ID" value="NZ_MJBI02000008.1"/>
</dbReference>
<dbReference type="Proteomes" id="UP000229523">
    <property type="component" value="Unassembled WGS sequence"/>
</dbReference>
<keyword evidence="2" id="KW-0269">Exonuclease</keyword>
<dbReference type="PANTHER" id="PTHR30337:SF7">
    <property type="entry name" value="PHOSPHOESTERASE"/>
    <property type="match status" value="1"/>
</dbReference>
<comment type="caution">
    <text evidence="2">The sequence shown here is derived from an EMBL/GenBank/DDBJ whole genome shotgun (WGS) entry which is preliminary data.</text>
</comment>
<name>A0A2G5NWN8_9STAP</name>
<dbReference type="PANTHER" id="PTHR30337">
    <property type="entry name" value="COMPONENT OF ATP-DEPENDENT DSDNA EXONUCLEASE"/>
    <property type="match status" value="1"/>
</dbReference>
<organism evidence="2 3">
    <name type="scientific">Macrococcoides goetzii</name>
    <dbReference type="NCBI Taxonomy" id="1891097"/>
    <lineage>
        <taxon>Bacteria</taxon>
        <taxon>Bacillati</taxon>
        <taxon>Bacillota</taxon>
        <taxon>Bacilli</taxon>
        <taxon>Bacillales</taxon>
        <taxon>Staphylococcaceae</taxon>
        <taxon>Macrococcoides</taxon>
    </lineage>
</organism>
<reference evidence="2 3" key="1">
    <citation type="journal article" date="2018" name="Front. Microbiol.">
        <title>Description and Comparative Genomics of Macrococcus caseolyticus subsp. hominis subsp. nov., Macrococcus goetzii sp. nov., Macrococcus epidermidis sp. nov., and Macrococcus bohemicus sp. nov., Novel Macrococci From Human Clinical Material With Virulence Potential and Suspected Uptake of Foreign DNA by Natural Transformation.</title>
        <authorList>
            <person name="Maslanova I."/>
            <person name="Wertheimer Z."/>
            <person name="Sedlacek I."/>
            <person name="Svec P."/>
            <person name="Indrakova A."/>
            <person name="Kovarovic V."/>
            <person name="Schumann P."/>
            <person name="Sproer C."/>
            <person name="Kralova S."/>
            <person name="Sedo O."/>
            <person name="Kristofova L."/>
            <person name="Vrbovska V."/>
            <person name="Fuzik T."/>
            <person name="Petras P."/>
            <person name="Zdrahal Z."/>
            <person name="Ruzickova V."/>
            <person name="Doskar J."/>
            <person name="Pantucek R."/>
        </authorList>
    </citation>
    <scope>NUCLEOTIDE SEQUENCE [LARGE SCALE GENOMIC DNA]</scope>
    <source>
        <strain evidence="2 3">CCM 4927</strain>
    </source>
</reference>
<dbReference type="SUPFAM" id="SSF56300">
    <property type="entry name" value="Metallo-dependent phosphatases"/>
    <property type="match status" value="1"/>
</dbReference>
<dbReference type="InterPro" id="IPR050535">
    <property type="entry name" value="DNA_Repair-Maintenance_Comp"/>
</dbReference>
<proteinExistence type="predicted"/>
<dbReference type="EMBL" id="MJBI02000008">
    <property type="protein sequence ID" value="RAI79436.1"/>
    <property type="molecule type" value="Genomic_DNA"/>
</dbReference>
<dbReference type="InterPro" id="IPR041796">
    <property type="entry name" value="Mre11_N"/>
</dbReference>
<dbReference type="AlphaFoldDB" id="A0A2G5NWN8"/>
<dbReference type="GO" id="GO:0004527">
    <property type="term" value="F:exonuclease activity"/>
    <property type="evidence" value="ECO:0007669"/>
    <property type="project" value="UniProtKB-KW"/>
</dbReference>
<evidence type="ECO:0000313" key="3">
    <source>
        <dbReference type="Proteomes" id="UP000229523"/>
    </source>
</evidence>
<evidence type="ECO:0000256" key="1">
    <source>
        <dbReference type="ARBA" id="ARBA00022801"/>
    </source>
</evidence>
<gene>
    <name evidence="2" type="ORF">BFS35_011950</name>
</gene>
<accession>A0A2G5NWN8</accession>
<protein>
    <submittedName>
        <fullName evidence="2">DNA repair exonuclease</fullName>
    </submittedName>
</protein>
<keyword evidence="2" id="KW-0540">Nuclease</keyword>
<dbReference type="InterPro" id="IPR029052">
    <property type="entry name" value="Metallo-depent_PP-like"/>
</dbReference>
<keyword evidence="1" id="KW-0378">Hydrolase</keyword>
<dbReference type="PIRSF" id="PIRSF033091">
    <property type="entry name" value="Pesterase_YhaO"/>
    <property type="match status" value="1"/>
</dbReference>
<evidence type="ECO:0000313" key="2">
    <source>
        <dbReference type="EMBL" id="RAI79436.1"/>
    </source>
</evidence>
<dbReference type="InterPro" id="IPR014576">
    <property type="entry name" value="Pesterase_YhaO"/>
</dbReference>
<dbReference type="CDD" id="cd00840">
    <property type="entry name" value="MPP_Mre11_N"/>
    <property type="match status" value="1"/>
</dbReference>
<keyword evidence="3" id="KW-1185">Reference proteome</keyword>
<dbReference type="Gene3D" id="3.60.21.10">
    <property type="match status" value="1"/>
</dbReference>
<sequence>MVKFIHCSDLLLDEPFELKSNLPEHIMQDVYRATFESFKNLVDDAIEMKVDFILISGNLYSSKNRNIRADKFIEQQFERLNKAHIFVYYIAGTEDSLSQKTYTKYPNNVVIFSEDVQSYELITHNGQRVFIHGFSYKEQTTYENKLDSYPVNEVDQSIHIGMLHGIHHKIKGFNATEFRIEDLNEKLYHYWALGHLPYKKRLNDLPEIHYPGKMQGTHFSDTGRKGYLFVEGDHTTLDVKFIPTEHIRFERVTLTLNEIGKHAIYQDITDFKNSIRSSGKSMYQLKLVNPFETLIDSHLIQSILKQVQMYESNESQFVWIDDIELEQTFEVHTLASEFNTEHLENEMLFNQARVPIQRSSVERYADDISFDVHQMLLNHGESRLKLMMRDES</sequence>